<evidence type="ECO:0000313" key="2">
    <source>
        <dbReference type="EMBL" id="MBB3892924.1"/>
    </source>
</evidence>
<evidence type="ECO:0000256" key="1">
    <source>
        <dbReference type="SAM" id="SignalP"/>
    </source>
</evidence>
<proteinExistence type="predicted"/>
<feature type="signal peptide" evidence="1">
    <location>
        <begin position="1"/>
        <end position="18"/>
    </location>
</feature>
<comment type="caution">
    <text evidence="2">The sequence shown here is derived from an EMBL/GenBank/DDBJ whole genome shotgun (WGS) entry which is preliminary data.</text>
</comment>
<protein>
    <submittedName>
        <fullName evidence="2">Putative membrane protein YgcG</fullName>
    </submittedName>
</protein>
<dbReference type="AlphaFoldDB" id="A0A840A3N5"/>
<dbReference type="RefSeq" id="WP_183775901.1">
    <property type="nucleotide sequence ID" value="NZ_JACIDK010000006.1"/>
</dbReference>
<sequence>MIKIICATVMATAGLAAPAIGVAQPVGPAPPPFVYYVVPCGSPGAIAATPALPPSADPALPAEAVCVVPVATDAAPPPRPRYSSYAYDPWGPNYYSRPFYGSFGLSFFSGGHRGGGHFNGGHSSFGHGGGGHFGGGHGGGGRSH</sequence>
<keyword evidence="1" id="KW-0732">Signal</keyword>
<reference evidence="2 3" key="1">
    <citation type="submission" date="2020-08" db="EMBL/GenBank/DDBJ databases">
        <title>Genomic Encyclopedia of Type Strains, Phase IV (KMG-IV): sequencing the most valuable type-strain genomes for metagenomic binning, comparative biology and taxonomic classification.</title>
        <authorList>
            <person name="Goeker M."/>
        </authorList>
    </citation>
    <scope>NUCLEOTIDE SEQUENCE [LARGE SCALE GENOMIC DNA]</scope>
    <source>
        <strain evidence="2 3">DSM 21793</strain>
    </source>
</reference>
<organism evidence="2 3">
    <name type="scientific">Phenylobacterium haematophilum</name>
    <dbReference type="NCBI Taxonomy" id="98513"/>
    <lineage>
        <taxon>Bacteria</taxon>
        <taxon>Pseudomonadati</taxon>
        <taxon>Pseudomonadota</taxon>
        <taxon>Alphaproteobacteria</taxon>
        <taxon>Caulobacterales</taxon>
        <taxon>Caulobacteraceae</taxon>
        <taxon>Phenylobacterium</taxon>
    </lineage>
</organism>
<feature type="chain" id="PRO_5032272335" evidence="1">
    <location>
        <begin position="19"/>
        <end position="144"/>
    </location>
</feature>
<gene>
    <name evidence="2" type="ORF">GGQ61_003662</name>
</gene>
<keyword evidence="3" id="KW-1185">Reference proteome</keyword>
<accession>A0A840A3N5</accession>
<evidence type="ECO:0000313" key="3">
    <source>
        <dbReference type="Proteomes" id="UP000530564"/>
    </source>
</evidence>
<dbReference type="Proteomes" id="UP000530564">
    <property type="component" value="Unassembled WGS sequence"/>
</dbReference>
<dbReference type="EMBL" id="JACIDK010000006">
    <property type="protein sequence ID" value="MBB3892924.1"/>
    <property type="molecule type" value="Genomic_DNA"/>
</dbReference>
<name>A0A840A3N5_9CAUL</name>